<dbReference type="AlphaFoldDB" id="A0A6G1G0S0"/>
<dbReference type="GeneID" id="54421890"/>
<name>A0A6G1G0S0_9PEZI</name>
<dbReference type="InterPro" id="IPR018517">
    <property type="entry name" value="tRNA_hU_synthase_CS"/>
</dbReference>
<reference evidence="22" key="2">
    <citation type="submission" date="2020-04" db="EMBL/GenBank/DDBJ databases">
        <authorList>
            <consortium name="NCBI Genome Project"/>
        </authorList>
    </citation>
    <scope>NUCLEOTIDE SEQUENCE</scope>
    <source>
        <strain evidence="22">CBS 781.70</strain>
    </source>
</reference>
<dbReference type="PANTHER" id="PTHR11082">
    <property type="entry name" value="TRNA-DIHYDROURIDINE SYNTHASE"/>
    <property type="match status" value="1"/>
</dbReference>
<evidence type="ECO:0000256" key="5">
    <source>
        <dbReference type="ARBA" id="ARBA00022694"/>
    </source>
</evidence>
<dbReference type="Gene3D" id="3.20.20.70">
    <property type="entry name" value="Aldolase class I"/>
    <property type="match status" value="1"/>
</dbReference>
<dbReference type="OrthoDB" id="272303at2759"/>
<dbReference type="PANTHER" id="PTHR11082:SF5">
    <property type="entry name" value="TRNA-DIHYDROURIDINE(16_17) SYNTHASE [NAD(P)(+)]-LIKE"/>
    <property type="match status" value="1"/>
</dbReference>
<dbReference type="Proteomes" id="UP000504638">
    <property type="component" value="Unplaced"/>
</dbReference>
<feature type="region of interest" description="Disordered" evidence="18">
    <location>
        <begin position="94"/>
        <end position="117"/>
    </location>
</feature>
<evidence type="ECO:0000256" key="11">
    <source>
        <dbReference type="ARBA" id="ARBA00045934"/>
    </source>
</evidence>
<evidence type="ECO:0000256" key="9">
    <source>
        <dbReference type="ARBA" id="ARBA00038313"/>
    </source>
</evidence>
<keyword evidence="5" id="KW-0819">tRNA processing</keyword>
<gene>
    <name evidence="20 22" type="ORF">P152DRAFT_474432</name>
</gene>
<keyword evidence="7" id="KW-0560">Oxidoreductase</keyword>
<feature type="region of interest" description="Disordered" evidence="18">
    <location>
        <begin position="342"/>
        <end position="396"/>
    </location>
</feature>
<evidence type="ECO:0000256" key="2">
    <source>
        <dbReference type="ARBA" id="ARBA00022630"/>
    </source>
</evidence>
<evidence type="ECO:0000256" key="15">
    <source>
        <dbReference type="ARBA" id="ARBA00048934"/>
    </source>
</evidence>
<feature type="domain" description="DUS-like FMN-binding" evidence="19">
    <location>
        <begin position="42"/>
        <end position="296"/>
    </location>
</feature>
<dbReference type="PROSITE" id="PS01136">
    <property type="entry name" value="UPF0034"/>
    <property type="match status" value="1"/>
</dbReference>
<evidence type="ECO:0000256" key="12">
    <source>
        <dbReference type="ARBA" id="ARBA00047287"/>
    </source>
</evidence>
<comment type="similarity">
    <text evidence="9">Belongs to the Dus family. Dus1 subfamily.</text>
</comment>
<evidence type="ECO:0000313" key="20">
    <source>
        <dbReference type="EMBL" id="KAF1811707.1"/>
    </source>
</evidence>
<evidence type="ECO:0000256" key="18">
    <source>
        <dbReference type="SAM" id="MobiDB-lite"/>
    </source>
</evidence>
<comment type="function">
    <text evidence="11">Catalyzes the synthesis of dihydrouridine, a modified base found in the D-loop of most tRNAs. Specifically modifies U47 in cytoplasmic tRNAs. Catalyzes the synthesis of dihydrouridine in some mRNAs, thereby affecting their translation.</text>
</comment>
<evidence type="ECO:0000256" key="7">
    <source>
        <dbReference type="ARBA" id="ARBA00023002"/>
    </source>
</evidence>
<reference evidence="20 22" key="1">
    <citation type="submission" date="2020-01" db="EMBL/GenBank/DDBJ databases">
        <authorList>
            <consortium name="DOE Joint Genome Institute"/>
            <person name="Haridas S."/>
            <person name="Albert R."/>
            <person name="Binder M."/>
            <person name="Bloem J."/>
            <person name="Labutti K."/>
            <person name="Salamov A."/>
            <person name="Andreopoulos B."/>
            <person name="Baker S.E."/>
            <person name="Barry K."/>
            <person name="Bills G."/>
            <person name="Bluhm B.H."/>
            <person name="Cannon C."/>
            <person name="Castanera R."/>
            <person name="Culley D.E."/>
            <person name="Daum C."/>
            <person name="Ezra D."/>
            <person name="Gonzalez J.B."/>
            <person name="Henrissat B."/>
            <person name="Kuo A."/>
            <person name="Liang C."/>
            <person name="Lipzen A."/>
            <person name="Lutzoni F."/>
            <person name="Magnuson J."/>
            <person name="Mondo S."/>
            <person name="Nolan M."/>
            <person name="Ohm R."/>
            <person name="Pangilinan J."/>
            <person name="Park H.-J."/>
            <person name="Ramirez L."/>
            <person name="Alfaro M."/>
            <person name="Sun H."/>
            <person name="Tritt A."/>
            <person name="Yoshinaga Y."/>
            <person name="Zwiers L.-H."/>
            <person name="Turgeon B.G."/>
            <person name="Goodwin S.B."/>
            <person name="Spatafora J.W."/>
            <person name="Crous P.W."/>
            <person name="Grigoriev I.V."/>
        </authorList>
    </citation>
    <scope>NUCLEOTIDE SEQUENCE</scope>
    <source>
        <strain evidence="20 22">CBS 781.70</strain>
    </source>
</reference>
<evidence type="ECO:0000256" key="17">
    <source>
        <dbReference type="ARBA" id="ARBA00049467"/>
    </source>
</evidence>
<keyword evidence="2" id="KW-0285">Flavoprotein</keyword>
<comment type="cofactor">
    <cofactor evidence="1">
        <name>FMN</name>
        <dbReference type="ChEBI" id="CHEBI:58210"/>
    </cofactor>
</comment>
<evidence type="ECO:0000256" key="1">
    <source>
        <dbReference type="ARBA" id="ARBA00001917"/>
    </source>
</evidence>
<keyword evidence="6" id="KW-0521">NADP</keyword>
<feature type="region of interest" description="Disordered" evidence="18">
    <location>
        <begin position="1"/>
        <end position="20"/>
    </location>
</feature>
<evidence type="ECO:0000256" key="10">
    <source>
        <dbReference type="ARBA" id="ARBA00038890"/>
    </source>
</evidence>
<evidence type="ECO:0000313" key="22">
    <source>
        <dbReference type="RefSeq" id="XP_033533338.1"/>
    </source>
</evidence>
<organism evidence="20">
    <name type="scientific">Eremomyces bilateralis CBS 781.70</name>
    <dbReference type="NCBI Taxonomy" id="1392243"/>
    <lineage>
        <taxon>Eukaryota</taxon>
        <taxon>Fungi</taxon>
        <taxon>Dikarya</taxon>
        <taxon>Ascomycota</taxon>
        <taxon>Pezizomycotina</taxon>
        <taxon>Dothideomycetes</taxon>
        <taxon>Dothideomycetes incertae sedis</taxon>
        <taxon>Eremomycetales</taxon>
        <taxon>Eremomycetaceae</taxon>
        <taxon>Eremomyces</taxon>
    </lineage>
</organism>
<dbReference type="SUPFAM" id="SSF51395">
    <property type="entry name" value="FMN-linked oxidoreductases"/>
    <property type="match status" value="1"/>
</dbReference>
<evidence type="ECO:0000256" key="3">
    <source>
        <dbReference type="ARBA" id="ARBA00022643"/>
    </source>
</evidence>
<evidence type="ECO:0000256" key="8">
    <source>
        <dbReference type="ARBA" id="ARBA00023027"/>
    </source>
</evidence>
<feature type="compositionally biased region" description="Low complexity" evidence="18">
    <location>
        <begin position="348"/>
        <end position="363"/>
    </location>
</feature>
<dbReference type="InterPro" id="IPR013785">
    <property type="entry name" value="Aldolase_TIM"/>
</dbReference>
<sequence length="561" mass="61932">MHSNLSPEPSVVTIQANGEPPLKKPKLHGRAFYENLGSPKLILAPMVDQSEFAWRMLSRSFFPPELRSSLLAYSPMLHSRLFVKESNYRASSFQPLKTAIPEPSEGNSPPNPDEWHLDGNPKFDRPLFVQFCSNEPDDFLGAARYIQRYCDAVDLNLGCPQGIAKRGNYGAFLQEDWEKIHALISALHKDLDIPVTAKFRAQETKEKTLEYAKMILSAGASIITVHGRQREQKGHNTGLADWSIIKYLRDNLPPETVIFANGNILQYQDIARCLEATGADGVMSAEGNLSDPSIFAPPPVGDDNPEYWRGVDGEGGWRVDAVFRRYMDIIHHSVLGVAPPPRAPLFDPRAPSSPQSTPSTASPGAETEPSEPPLKKQRRTDPPAKPKKQKRCHEPNLVAMRSHLFSLLRALVSEHHDIRNALARTQTADVDSYERALQMVEKAVRQGLVDYEASHAAARTNGAQPPPANADAPIDDSTESSRGAIERCDRPWWICQPYIRPLPHEAVEKGSLTLSKKEKKRLAEQGQVVANGAENGACDVQAPTEKIAVDEVVQPAVAATG</sequence>
<feature type="compositionally biased region" description="Polar residues" evidence="18">
    <location>
        <begin position="1"/>
        <end position="16"/>
    </location>
</feature>
<keyword evidence="21" id="KW-1185">Reference proteome</keyword>
<reference evidence="22" key="3">
    <citation type="submission" date="2025-04" db="UniProtKB">
        <authorList>
            <consortium name="RefSeq"/>
        </authorList>
    </citation>
    <scope>IDENTIFICATION</scope>
    <source>
        <strain evidence="22">CBS 781.70</strain>
    </source>
</reference>
<evidence type="ECO:0000256" key="4">
    <source>
        <dbReference type="ARBA" id="ARBA00022664"/>
    </source>
</evidence>
<comment type="catalytic activity">
    <reaction evidence="12">
        <text>5,6-dihydrouridine(17) in tRNA + NAD(+) = uridine(17) in tRNA + NADH + H(+)</text>
        <dbReference type="Rhea" id="RHEA:53372"/>
        <dbReference type="Rhea" id="RHEA-COMP:13541"/>
        <dbReference type="Rhea" id="RHEA-COMP:13542"/>
        <dbReference type="ChEBI" id="CHEBI:15378"/>
        <dbReference type="ChEBI" id="CHEBI:57540"/>
        <dbReference type="ChEBI" id="CHEBI:57945"/>
        <dbReference type="ChEBI" id="CHEBI:65315"/>
        <dbReference type="ChEBI" id="CHEBI:74443"/>
        <dbReference type="EC" id="1.3.1.88"/>
    </reaction>
    <physiologicalReaction direction="right-to-left" evidence="12">
        <dbReference type="Rhea" id="RHEA:53374"/>
    </physiologicalReaction>
</comment>
<dbReference type="EMBL" id="ML975160">
    <property type="protein sequence ID" value="KAF1811707.1"/>
    <property type="molecule type" value="Genomic_DNA"/>
</dbReference>
<dbReference type="EC" id="1.3.1.88" evidence="10"/>
<protein>
    <recommendedName>
        <fullName evidence="10">tRNA-dihydrouridine(16/17) synthase [NAD(P)(+)]</fullName>
        <ecNumber evidence="10">1.3.1.88</ecNumber>
    </recommendedName>
</protein>
<keyword evidence="4" id="KW-0507">mRNA processing</keyword>
<dbReference type="CDD" id="cd02801">
    <property type="entry name" value="DUS_like_FMN"/>
    <property type="match status" value="1"/>
</dbReference>
<comment type="catalytic activity">
    <reaction evidence="14">
        <text>a 5,6-dihydrouridine in mRNA + NAD(+) = a uridine in mRNA + NADH + H(+)</text>
        <dbReference type="Rhea" id="RHEA:69851"/>
        <dbReference type="Rhea" id="RHEA-COMP:14658"/>
        <dbReference type="Rhea" id="RHEA-COMP:17789"/>
        <dbReference type="ChEBI" id="CHEBI:15378"/>
        <dbReference type="ChEBI" id="CHEBI:57540"/>
        <dbReference type="ChEBI" id="CHEBI:57945"/>
        <dbReference type="ChEBI" id="CHEBI:65315"/>
        <dbReference type="ChEBI" id="CHEBI:74443"/>
    </reaction>
    <physiologicalReaction direction="right-to-left" evidence="14">
        <dbReference type="Rhea" id="RHEA:69853"/>
    </physiologicalReaction>
</comment>
<evidence type="ECO:0000313" key="21">
    <source>
        <dbReference type="Proteomes" id="UP000504638"/>
    </source>
</evidence>
<dbReference type="GO" id="GO:0017150">
    <property type="term" value="F:tRNA dihydrouridine synthase activity"/>
    <property type="evidence" value="ECO:0007669"/>
    <property type="project" value="InterPro"/>
</dbReference>
<accession>A0A6G1G0S0</accession>
<feature type="region of interest" description="Disordered" evidence="18">
    <location>
        <begin position="458"/>
        <end position="482"/>
    </location>
</feature>
<evidence type="ECO:0000256" key="6">
    <source>
        <dbReference type="ARBA" id="ARBA00022857"/>
    </source>
</evidence>
<keyword evidence="3" id="KW-0288">FMN</keyword>
<proteinExistence type="inferred from homology"/>
<dbReference type="GO" id="GO:0006397">
    <property type="term" value="P:mRNA processing"/>
    <property type="evidence" value="ECO:0007669"/>
    <property type="project" value="UniProtKB-KW"/>
</dbReference>
<comment type="catalytic activity">
    <reaction evidence="13">
        <text>5,6-dihydrouridine(16) in tRNA + NADP(+) = uridine(16) in tRNA + NADPH + H(+)</text>
        <dbReference type="Rhea" id="RHEA:53376"/>
        <dbReference type="Rhea" id="RHEA-COMP:13543"/>
        <dbReference type="Rhea" id="RHEA-COMP:13544"/>
        <dbReference type="ChEBI" id="CHEBI:15378"/>
        <dbReference type="ChEBI" id="CHEBI:57783"/>
        <dbReference type="ChEBI" id="CHEBI:58349"/>
        <dbReference type="ChEBI" id="CHEBI:65315"/>
        <dbReference type="ChEBI" id="CHEBI:74443"/>
        <dbReference type="EC" id="1.3.1.88"/>
    </reaction>
    <physiologicalReaction direction="right-to-left" evidence="13">
        <dbReference type="Rhea" id="RHEA:53378"/>
    </physiologicalReaction>
</comment>
<evidence type="ECO:0000256" key="16">
    <source>
        <dbReference type="ARBA" id="ARBA00049447"/>
    </source>
</evidence>
<comment type="catalytic activity">
    <reaction evidence="17">
        <text>5,6-dihydrouridine(17) in tRNA + NADP(+) = uridine(17) in tRNA + NADPH + H(+)</text>
        <dbReference type="Rhea" id="RHEA:53368"/>
        <dbReference type="Rhea" id="RHEA-COMP:13541"/>
        <dbReference type="Rhea" id="RHEA-COMP:13542"/>
        <dbReference type="ChEBI" id="CHEBI:15378"/>
        <dbReference type="ChEBI" id="CHEBI:57783"/>
        <dbReference type="ChEBI" id="CHEBI:58349"/>
        <dbReference type="ChEBI" id="CHEBI:65315"/>
        <dbReference type="ChEBI" id="CHEBI:74443"/>
        <dbReference type="EC" id="1.3.1.88"/>
    </reaction>
    <physiologicalReaction direction="right-to-left" evidence="17">
        <dbReference type="Rhea" id="RHEA:53370"/>
    </physiologicalReaction>
</comment>
<keyword evidence="8" id="KW-0520">NAD</keyword>
<comment type="catalytic activity">
    <reaction evidence="16">
        <text>a 5,6-dihydrouridine in mRNA + NADP(+) = a uridine in mRNA + NADPH + H(+)</text>
        <dbReference type="Rhea" id="RHEA:69855"/>
        <dbReference type="Rhea" id="RHEA-COMP:14658"/>
        <dbReference type="Rhea" id="RHEA-COMP:17789"/>
        <dbReference type="ChEBI" id="CHEBI:15378"/>
        <dbReference type="ChEBI" id="CHEBI:57783"/>
        <dbReference type="ChEBI" id="CHEBI:58349"/>
        <dbReference type="ChEBI" id="CHEBI:65315"/>
        <dbReference type="ChEBI" id="CHEBI:74443"/>
    </reaction>
    <physiologicalReaction direction="right-to-left" evidence="16">
        <dbReference type="Rhea" id="RHEA:69857"/>
    </physiologicalReaction>
</comment>
<comment type="catalytic activity">
    <reaction evidence="15">
        <text>5,6-dihydrouridine(16) in tRNA + NAD(+) = uridine(16) in tRNA + NADH + H(+)</text>
        <dbReference type="Rhea" id="RHEA:53380"/>
        <dbReference type="Rhea" id="RHEA-COMP:13543"/>
        <dbReference type="Rhea" id="RHEA-COMP:13544"/>
        <dbReference type="ChEBI" id="CHEBI:15378"/>
        <dbReference type="ChEBI" id="CHEBI:57540"/>
        <dbReference type="ChEBI" id="CHEBI:57945"/>
        <dbReference type="ChEBI" id="CHEBI:65315"/>
        <dbReference type="ChEBI" id="CHEBI:74443"/>
        <dbReference type="EC" id="1.3.1.88"/>
    </reaction>
    <physiologicalReaction direction="right-to-left" evidence="15">
        <dbReference type="Rhea" id="RHEA:53382"/>
    </physiologicalReaction>
</comment>
<evidence type="ECO:0000259" key="19">
    <source>
        <dbReference type="Pfam" id="PF01207"/>
    </source>
</evidence>
<evidence type="ECO:0000256" key="14">
    <source>
        <dbReference type="ARBA" id="ARBA00048342"/>
    </source>
</evidence>
<dbReference type="GO" id="GO:0050660">
    <property type="term" value="F:flavin adenine dinucleotide binding"/>
    <property type="evidence" value="ECO:0007669"/>
    <property type="project" value="InterPro"/>
</dbReference>
<dbReference type="RefSeq" id="XP_033533338.1">
    <property type="nucleotide sequence ID" value="XM_033681320.1"/>
</dbReference>
<dbReference type="Pfam" id="PF01207">
    <property type="entry name" value="Dus"/>
    <property type="match status" value="1"/>
</dbReference>
<evidence type="ECO:0000256" key="13">
    <source>
        <dbReference type="ARBA" id="ARBA00047652"/>
    </source>
</evidence>
<dbReference type="InterPro" id="IPR035587">
    <property type="entry name" value="DUS-like_FMN-bd"/>
</dbReference>